<feature type="transmembrane region" description="Helical" evidence="10">
    <location>
        <begin position="555"/>
        <end position="574"/>
    </location>
</feature>
<dbReference type="SMART" id="SM00382">
    <property type="entry name" value="AAA"/>
    <property type="match status" value="1"/>
</dbReference>
<evidence type="ECO:0000313" key="14">
    <source>
        <dbReference type="Proteomes" id="UP001209878"/>
    </source>
</evidence>
<keyword evidence="14" id="KW-1185">Reference proteome</keyword>
<dbReference type="FunFam" id="1.20.1560.10:FF:000020">
    <property type="entry name" value="ABC metal ion transporter"/>
    <property type="match status" value="1"/>
</dbReference>
<dbReference type="SUPFAM" id="SSF52540">
    <property type="entry name" value="P-loop containing nucleoside triphosphate hydrolases"/>
    <property type="match status" value="1"/>
</dbReference>
<keyword evidence="8 10" id="KW-1133">Transmembrane helix</keyword>
<evidence type="ECO:0000256" key="10">
    <source>
        <dbReference type="SAM" id="Phobius"/>
    </source>
</evidence>
<dbReference type="PROSITE" id="PS00211">
    <property type="entry name" value="ABC_TRANSPORTER_1"/>
    <property type="match status" value="1"/>
</dbReference>
<proteinExistence type="predicted"/>
<comment type="caution">
    <text evidence="13">The sequence shown here is derived from an EMBL/GenBank/DDBJ whole genome shotgun (WGS) entry which is preliminary data.</text>
</comment>
<keyword evidence="2" id="KW-0813">Transport</keyword>
<dbReference type="InterPro" id="IPR011527">
    <property type="entry name" value="ABC1_TM_dom"/>
</dbReference>
<evidence type="ECO:0000256" key="5">
    <source>
        <dbReference type="ARBA" id="ARBA00022737"/>
    </source>
</evidence>
<feature type="domain" description="ABC transmembrane type-1" evidence="12">
    <location>
        <begin position="384"/>
        <end position="698"/>
    </location>
</feature>
<comment type="subcellular location">
    <subcellularLocation>
        <location evidence="1">Vacuole membrane</location>
        <topology evidence="1">Multi-pass membrane protein</topology>
    </subcellularLocation>
</comment>
<sequence length="1362" mass="152425">MSTVIWWKSVCGNSSEEDAFWSDNISVNTSNPDLTRCFQSTLLAWLPGGYLWLSSLFYVPVLAARPTCSRWADTSRHNAVKFFLGVCLCAVTLAEVVKTTLEAVSGGHVAPARYVSPVGAMGKQFLRLHMSFAYVMIAGLVPVHYISPAVNFLSTMLATFLISYEFQKGIISSGVLFIYWSLFSLFGAVSLRSNIIHMQNIEQGVPNVFHVVVFYVSYGLAFLQLLLSLFSDVAARPEFRRSDREQNPLLDKYKPVGQNLEAAELPDDLLSLVPSVSCSMLVRGYRRELTFDDLWDLKPEDKCDEVVTRFENEWKKELERTKWKMVKRDTVPDGMHSTHVEDVEKTLDSVLPKQASSSTILPGKKTRQPTIWRAITSTFGGYFAVGGALKLCYDVLTMLLPQILSLLVTSVGAKDPLAGQGYVYVAAMFVEAYTPTILLITFIGSNDPLIWHGYFYVAALFVVACTRTVFTQNHYHVSLVIGMRLRTSVVGVIYRKALRLSTSARRETSVGEIVNLMSVDAQKLQDAPIYLHQIWSAPLTLTACIYFLWQQLGPSVLAGLSILVLLIPINVVIAQKTRKLQEIQMKCKDGRIKLMNELLNGIKVLKLYAWENPFRDRILEMREEELAVLRTAAFMTVGSAISWLMAPYLVALGSFSVYVMSSPDNMLDANKAFVSLALFNIMNLPLALLPTTLATSVQAAVSIGRINKFLRSEELDEDSVSHDESTREAIKVDKGVFSWSRSQTPCLTNINLKVPEGSLVAVVGQVGSGKSSLISALLGEMELMDGQVNVRQAWIQNDTVKKNILFGQDFRQTKYRKVIDACALGLDLEILPGGDQTEIGEMGINVSGGQKQRVSLARALYQNCQVYLLDDPLSAVDAHVGRHIFDHVVGPNGLLRKKDNLYRCCHVFGQTRLLVTNSVAYLQQMDTIVVLKNGEISEMGTFRELLSHKAAFAEFILTYLNDPNFSSELDPDSLKKIQLLSRLSADTLPSDNGEQMADKDIGSVGKPGGRAYTLISTRNRFSLEDEKSLKSLNIRLTEDERAMSGNVKWSVFACYLRACGYVCWPGALVWCFLFVVSQTMANIWLSKWSNDKPGPNGTADTSLRDRRLRIYGMLGIIQGFTTLFLAISLAIGSVRASRVLHARLLHRMLRAPMSFFETTPVGRIVNRFSKDIDTVDINIPQTIRIFTAVASSVIATMVVISYSTPIFLFLLLPLTLLYYFRFYICSSRQLKRIDSIRRSPIYAHFGETVTGTSSIRAYGQQRRFIDHSDFLVTSAINLTVKMTSEMETHIVAVERINEYSELEEEAPKIIEDHRPSSHWPLHGRVGFCDYATRYRAGLPLVLRDINCQINAKEKVLQQSTLP</sequence>
<dbReference type="FunFam" id="3.40.50.300:FF:000997">
    <property type="entry name" value="Multidrug resistance-associated protein 1"/>
    <property type="match status" value="1"/>
</dbReference>
<feature type="transmembrane region" description="Helical" evidence="10">
    <location>
        <begin position="169"/>
        <end position="188"/>
    </location>
</feature>
<dbReference type="FunFam" id="1.20.1560.10:FF:000013">
    <property type="entry name" value="ABC transporter C family member 2"/>
    <property type="match status" value="1"/>
</dbReference>
<evidence type="ECO:0000256" key="3">
    <source>
        <dbReference type="ARBA" id="ARBA00022554"/>
    </source>
</evidence>
<feature type="domain" description="ABC transmembrane type-1" evidence="12">
    <location>
        <begin position="1066"/>
        <end position="1283"/>
    </location>
</feature>
<feature type="transmembrane region" description="Helical" evidence="10">
    <location>
        <begin position="672"/>
        <end position="701"/>
    </location>
</feature>
<dbReference type="GO" id="GO:0016887">
    <property type="term" value="F:ATP hydrolysis activity"/>
    <property type="evidence" value="ECO:0007669"/>
    <property type="project" value="InterPro"/>
</dbReference>
<reference evidence="13" key="1">
    <citation type="journal article" date="2023" name="Mol. Biol. Evol.">
        <title>Third-Generation Sequencing Reveals the Adaptive Role of the Epigenome in Three Deep-Sea Polychaetes.</title>
        <authorList>
            <person name="Perez M."/>
            <person name="Aroh O."/>
            <person name="Sun Y."/>
            <person name="Lan Y."/>
            <person name="Juniper S.K."/>
            <person name="Young C.R."/>
            <person name="Angers B."/>
            <person name="Qian P.Y."/>
        </authorList>
    </citation>
    <scope>NUCLEOTIDE SEQUENCE</scope>
    <source>
        <strain evidence="13">R07B-5</strain>
    </source>
</reference>
<feature type="transmembrane region" description="Helical" evidence="10">
    <location>
        <begin position="422"/>
        <end position="443"/>
    </location>
</feature>
<dbReference type="CDD" id="cd18595">
    <property type="entry name" value="ABC_6TM_MRP1_2_3_6_D1_like"/>
    <property type="match status" value="1"/>
</dbReference>
<feature type="transmembrane region" description="Helical" evidence="10">
    <location>
        <begin position="208"/>
        <end position="230"/>
    </location>
</feature>
<dbReference type="PROSITE" id="PS50929">
    <property type="entry name" value="ABC_TM1F"/>
    <property type="match status" value="2"/>
</dbReference>
<dbReference type="InterPro" id="IPR050173">
    <property type="entry name" value="ABC_transporter_C-like"/>
</dbReference>
<dbReference type="CDD" id="cd18603">
    <property type="entry name" value="ABC_6TM_MRP1_2_3_6_D2_like"/>
    <property type="match status" value="1"/>
</dbReference>
<feature type="transmembrane region" description="Helical" evidence="10">
    <location>
        <begin position="1206"/>
        <end position="1224"/>
    </location>
</feature>
<dbReference type="Proteomes" id="UP001209878">
    <property type="component" value="Unassembled WGS sequence"/>
</dbReference>
<dbReference type="InterPro" id="IPR036640">
    <property type="entry name" value="ABC1_TM_sf"/>
</dbReference>
<dbReference type="PROSITE" id="PS50893">
    <property type="entry name" value="ABC_TRANSPORTER_2"/>
    <property type="match status" value="1"/>
</dbReference>
<feature type="transmembrane region" description="Helical" evidence="10">
    <location>
        <begin position="449"/>
        <end position="470"/>
    </location>
</feature>
<accession>A0AAD9UHP0</accession>
<keyword evidence="6" id="KW-0547">Nucleotide-binding</keyword>
<dbReference type="GO" id="GO:0000323">
    <property type="term" value="C:lytic vacuole"/>
    <property type="evidence" value="ECO:0007669"/>
    <property type="project" value="UniProtKB-ARBA"/>
</dbReference>
<dbReference type="InterPro" id="IPR027417">
    <property type="entry name" value="P-loop_NTPase"/>
</dbReference>
<organism evidence="13 14">
    <name type="scientific">Ridgeia piscesae</name>
    <name type="common">Tubeworm</name>
    <dbReference type="NCBI Taxonomy" id="27915"/>
    <lineage>
        <taxon>Eukaryota</taxon>
        <taxon>Metazoa</taxon>
        <taxon>Spiralia</taxon>
        <taxon>Lophotrochozoa</taxon>
        <taxon>Annelida</taxon>
        <taxon>Polychaeta</taxon>
        <taxon>Sedentaria</taxon>
        <taxon>Canalipalpata</taxon>
        <taxon>Sabellida</taxon>
        <taxon>Siboglinidae</taxon>
        <taxon>Ridgeia</taxon>
    </lineage>
</organism>
<feature type="domain" description="ABC transporter" evidence="11">
    <location>
        <begin position="730"/>
        <end position="958"/>
    </location>
</feature>
<dbReference type="Gene3D" id="1.20.1560.10">
    <property type="entry name" value="ABC transporter type 1, transmembrane domain"/>
    <property type="match status" value="2"/>
</dbReference>
<feature type="transmembrane region" description="Helical" evidence="10">
    <location>
        <begin position="82"/>
        <end position="101"/>
    </location>
</feature>
<feature type="transmembrane region" description="Helical" evidence="10">
    <location>
        <begin position="42"/>
        <end position="61"/>
    </location>
</feature>
<feature type="transmembrane region" description="Helical" evidence="10">
    <location>
        <begin position="132"/>
        <end position="162"/>
    </location>
</feature>
<dbReference type="SUPFAM" id="SSF90123">
    <property type="entry name" value="ABC transporter transmembrane region"/>
    <property type="match status" value="2"/>
</dbReference>
<keyword evidence="3" id="KW-0926">Vacuole</keyword>
<dbReference type="InterPro" id="IPR017871">
    <property type="entry name" value="ABC_transporter-like_CS"/>
</dbReference>
<dbReference type="Pfam" id="PF00005">
    <property type="entry name" value="ABC_tran"/>
    <property type="match status" value="1"/>
</dbReference>
<evidence type="ECO:0000313" key="13">
    <source>
        <dbReference type="EMBL" id="KAK2189923.1"/>
    </source>
</evidence>
<dbReference type="GO" id="GO:0005524">
    <property type="term" value="F:ATP binding"/>
    <property type="evidence" value="ECO:0007669"/>
    <property type="project" value="UniProtKB-KW"/>
</dbReference>
<keyword evidence="4 10" id="KW-0812">Transmembrane</keyword>
<dbReference type="CDD" id="cd03250">
    <property type="entry name" value="ABCC_MRP_domain1"/>
    <property type="match status" value="1"/>
</dbReference>
<keyword evidence="9 10" id="KW-0472">Membrane</keyword>
<name>A0AAD9UHP0_RIDPI</name>
<evidence type="ECO:0000256" key="1">
    <source>
        <dbReference type="ARBA" id="ARBA00004128"/>
    </source>
</evidence>
<dbReference type="GO" id="GO:0140359">
    <property type="term" value="F:ABC-type transporter activity"/>
    <property type="evidence" value="ECO:0007669"/>
    <property type="project" value="InterPro"/>
</dbReference>
<dbReference type="Pfam" id="PF00664">
    <property type="entry name" value="ABC_membrane"/>
    <property type="match status" value="2"/>
</dbReference>
<evidence type="ECO:0000259" key="12">
    <source>
        <dbReference type="PROSITE" id="PS50929"/>
    </source>
</evidence>
<feature type="transmembrane region" description="Helical" evidence="10">
    <location>
        <begin position="1058"/>
        <end position="1085"/>
    </location>
</feature>
<dbReference type="InterPro" id="IPR003593">
    <property type="entry name" value="AAA+_ATPase"/>
</dbReference>
<evidence type="ECO:0000259" key="11">
    <source>
        <dbReference type="PROSITE" id="PS50893"/>
    </source>
</evidence>
<keyword evidence="7" id="KW-0067">ATP-binding</keyword>
<protein>
    <submittedName>
        <fullName evidence="13">Uncharacterized protein</fullName>
    </submittedName>
</protein>
<feature type="transmembrane region" description="Helical" evidence="10">
    <location>
        <begin position="1110"/>
        <end position="1134"/>
    </location>
</feature>
<evidence type="ECO:0000256" key="9">
    <source>
        <dbReference type="ARBA" id="ARBA00023136"/>
    </source>
</evidence>
<evidence type="ECO:0000256" key="7">
    <source>
        <dbReference type="ARBA" id="ARBA00022840"/>
    </source>
</evidence>
<keyword evidence="5" id="KW-0677">Repeat</keyword>
<dbReference type="PANTHER" id="PTHR24223:SF443">
    <property type="entry name" value="MULTIDRUG-RESISTANCE LIKE PROTEIN 1, ISOFORM I"/>
    <property type="match status" value="1"/>
</dbReference>
<evidence type="ECO:0000256" key="4">
    <source>
        <dbReference type="ARBA" id="ARBA00022692"/>
    </source>
</evidence>
<dbReference type="GO" id="GO:0005774">
    <property type="term" value="C:vacuolar membrane"/>
    <property type="evidence" value="ECO:0007669"/>
    <property type="project" value="UniProtKB-SubCell"/>
</dbReference>
<evidence type="ECO:0000256" key="2">
    <source>
        <dbReference type="ARBA" id="ARBA00022448"/>
    </source>
</evidence>
<dbReference type="InterPro" id="IPR003439">
    <property type="entry name" value="ABC_transporter-like_ATP-bd"/>
</dbReference>
<dbReference type="PANTHER" id="PTHR24223">
    <property type="entry name" value="ATP-BINDING CASSETTE SUB-FAMILY C"/>
    <property type="match status" value="1"/>
</dbReference>
<feature type="transmembrane region" description="Helical" evidence="10">
    <location>
        <begin position="627"/>
        <end position="652"/>
    </location>
</feature>
<dbReference type="Gene3D" id="3.40.50.300">
    <property type="entry name" value="P-loop containing nucleotide triphosphate hydrolases"/>
    <property type="match status" value="1"/>
</dbReference>
<evidence type="ECO:0000256" key="6">
    <source>
        <dbReference type="ARBA" id="ARBA00022741"/>
    </source>
</evidence>
<evidence type="ECO:0000256" key="8">
    <source>
        <dbReference type="ARBA" id="ARBA00022989"/>
    </source>
</evidence>
<dbReference type="EMBL" id="JAODUO010000093">
    <property type="protein sequence ID" value="KAK2189923.1"/>
    <property type="molecule type" value="Genomic_DNA"/>
</dbReference>
<gene>
    <name evidence="13" type="ORF">NP493_93g01000</name>
</gene>